<feature type="region of interest" description="Disordered" evidence="1">
    <location>
        <begin position="13"/>
        <end position="40"/>
    </location>
</feature>
<dbReference type="EMBL" id="JAUHHV010000005">
    <property type="protein sequence ID" value="KAK1423953.1"/>
    <property type="molecule type" value="Genomic_DNA"/>
</dbReference>
<comment type="caution">
    <text evidence="2">The sequence shown here is derived from an EMBL/GenBank/DDBJ whole genome shotgun (WGS) entry which is preliminary data.</text>
</comment>
<feature type="compositionally biased region" description="Polar residues" evidence="1">
    <location>
        <begin position="24"/>
        <end position="39"/>
    </location>
</feature>
<dbReference type="AlphaFoldDB" id="A0AAD8KM03"/>
<gene>
    <name evidence="2" type="ORF">QVD17_19264</name>
</gene>
<keyword evidence="3" id="KW-1185">Reference proteome</keyword>
<evidence type="ECO:0000313" key="3">
    <source>
        <dbReference type="Proteomes" id="UP001229421"/>
    </source>
</evidence>
<protein>
    <submittedName>
        <fullName evidence="2">Uncharacterized protein</fullName>
    </submittedName>
</protein>
<reference evidence="2" key="1">
    <citation type="journal article" date="2023" name="bioRxiv">
        <title>Improved chromosome-level genome assembly for marigold (Tagetes erecta).</title>
        <authorList>
            <person name="Jiang F."/>
            <person name="Yuan L."/>
            <person name="Wang S."/>
            <person name="Wang H."/>
            <person name="Xu D."/>
            <person name="Wang A."/>
            <person name="Fan W."/>
        </authorList>
    </citation>
    <scope>NUCLEOTIDE SEQUENCE</scope>
    <source>
        <strain evidence="2">WSJ</strain>
        <tissue evidence="2">Leaf</tissue>
    </source>
</reference>
<name>A0AAD8KM03_TARER</name>
<feature type="region of interest" description="Disordered" evidence="1">
    <location>
        <begin position="56"/>
        <end position="83"/>
    </location>
</feature>
<dbReference type="Proteomes" id="UP001229421">
    <property type="component" value="Unassembled WGS sequence"/>
</dbReference>
<evidence type="ECO:0000313" key="2">
    <source>
        <dbReference type="EMBL" id="KAK1423953.1"/>
    </source>
</evidence>
<organism evidence="2 3">
    <name type="scientific">Tagetes erecta</name>
    <name type="common">African marigold</name>
    <dbReference type="NCBI Taxonomy" id="13708"/>
    <lineage>
        <taxon>Eukaryota</taxon>
        <taxon>Viridiplantae</taxon>
        <taxon>Streptophyta</taxon>
        <taxon>Embryophyta</taxon>
        <taxon>Tracheophyta</taxon>
        <taxon>Spermatophyta</taxon>
        <taxon>Magnoliopsida</taxon>
        <taxon>eudicotyledons</taxon>
        <taxon>Gunneridae</taxon>
        <taxon>Pentapetalae</taxon>
        <taxon>asterids</taxon>
        <taxon>campanulids</taxon>
        <taxon>Asterales</taxon>
        <taxon>Asteraceae</taxon>
        <taxon>Asteroideae</taxon>
        <taxon>Heliantheae alliance</taxon>
        <taxon>Tageteae</taxon>
        <taxon>Tagetes</taxon>
    </lineage>
</organism>
<proteinExistence type="predicted"/>
<accession>A0AAD8KM03</accession>
<sequence>MVEVLCRNLRLPHHLSPSQPPPITTIQRSAPSTIATPPSNEMGHLIKHFRVKNNTSMVSSKQDSDWCGATGRRKLSSSREKIT</sequence>
<evidence type="ECO:0000256" key="1">
    <source>
        <dbReference type="SAM" id="MobiDB-lite"/>
    </source>
</evidence>